<dbReference type="AlphaFoldDB" id="A0A9W6QKW7"/>
<dbReference type="CDD" id="cd02440">
    <property type="entry name" value="AdoMet_MTases"/>
    <property type="match status" value="1"/>
</dbReference>
<protein>
    <recommendedName>
        <fullName evidence="1">Methyltransferase domain-containing protein</fullName>
    </recommendedName>
</protein>
<dbReference type="Pfam" id="PF13649">
    <property type="entry name" value="Methyltransf_25"/>
    <property type="match status" value="1"/>
</dbReference>
<dbReference type="InterPro" id="IPR029063">
    <property type="entry name" value="SAM-dependent_MTases_sf"/>
</dbReference>
<accession>A0A9W6QKW7</accession>
<dbReference type="Proteomes" id="UP001165042">
    <property type="component" value="Unassembled WGS sequence"/>
</dbReference>
<dbReference type="RefSeq" id="WP_285610365.1">
    <property type="nucleotide sequence ID" value="NZ_BSSD01000003.1"/>
</dbReference>
<organism evidence="2 3">
    <name type="scientific">Actinokineospora globicatena</name>
    <dbReference type="NCBI Taxonomy" id="103729"/>
    <lineage>
        <taxon>Bacteria</taxon>
        <taxon>Bacillati</taxon>
        <taxon>Actinomycetota</taxon>
        <taxon>Actinomycetes</taxon>
        <taxon>Pseudonocardiales</taxon>
        <taxon>Pseudonocardiaceae</taxon>
        <taxon>Actinokineospora</taxon>
    </lineage>
</organism>
<proteinExistence type="predicted"/>
<dbReference type="InterPro" id="IPR041698">
    <property type="entry name" value="Methyltransf_25"/>
</dbReference>
<sequence length="257" mass="27178">MNSDVVQHYATDAEAVRLARSPHGRLEFLRTQELLRRFLPASTAVLDVGGGTGVHAEWLARDGHAVHLIDLVPEHVDAAAELPGVTAQVGDALDLPVPDAGYDAVLLLGPLYHLTDHADRARALAEARRVLRPGGVVAAAGISRYLSALETGADGTLDVNLLPSVEAVIATGRYDGHVGFTPTHWHTADELRGEVHSAGFGDVEVYGVEGPTWAALDVAGVEEFPARVHAALHCARLVERDPALVNASAHLLAIARA</sequence>
<evidence type="ECO:0000313" key="2">
    <source>
        <dbReference type="EMBL" id="GLW91530.1"/>
    </source>
</evidence>
<keyword evidence="3" id="KW-1185">Reference proteome</keyword>
<dbReference type="EMBL" id="BSSD01000003">
    <property type="protein sequence ID" value="GLW91530.1"/>
    <property type="molecule type" value="Genomic_DNA"/>
</dbReference>
<dbReference type="SUPFAM" id="SSF53335">
    <property type="entry name" value="S-adenosyl-L-methionine-dependent methyltransferases"/>
    <property type="match status" value="1"/>
</dbReference>
<evidence type="ECO:0000313" key="3">
    <source>
        <dbReference type="Proteomes" id="UP001165042"/>
    </source>
</evidence>
<evidence type="ECO:0000259" key="1">
    <source>
        <dbReference type="Pfam" id="PF13649"/>
    </source>
</evidence>
<comment type="caution">
    <text evidence="2">The sequence shown here is derived from an EMBL/GenBank/DDBJ whole genome shotgun (WGS) entry which is preliminary data.</text>
</comment>
<gene>
    <name evidence="2" type="ORF">Aglo03_23460</name>
</gene>
<reference evidence="2" key="1">
    <citation type="submission" date="2023-02" db="EMBL/GenBank/DDBJ databases">
        <title>Actinokineospora globicatena NBRC 15670.</title>
        <authorList>
            <person name="Ichikawa N."/>
            <person name="Sato H."/>
            <person name="Tonouchi N."/>
        </authorList>
    </citation>
    <scope>NUCLEOTIDE SEQUENCE</scope>
    <source>
        <strain evidence="2">NBRC 15670</strain>
    </source>
</reference>
<dbReference type="Gene3D" id="3.40.50.150">
    <property type="entry name" value="Vaccinia Virus protein VP39"/>
    <property type="match status" value="1"/>
</dbReference>
<name>A0A9W6QKW7_9PSEU</name>
<dbReference type="PANTHER" id="PTHR43591">
    <property type="entry name" value="METHYLTRANSFERASE"/>
    <property type="match status" value="1"/>
</dbReference>
<feature type="domain" description="Methyltransferase" evidence="1">
    <location>
        <begin position="45"/>
        <end position="135"/>
    </location>
</feature>